<organism evidence="1">
    <name type="scientific">Telmatobacter sp. DSM 110680</name>
    <dbReference type="NCBI Taxonomy" id="3036704"/>
    <lineage>
        <taxon>Bacteria</taxon>
        <taxon>Pseudomonadati</taxon>
        <taxon>Acidobacteriota</taxon>
        <taxon>Terriglobia</taxon>
        <taxon>Terriglobales</taxon>
        <taxon>Acidobacteriaceae</taxon>
        <taxon>Telmatobacter</taxon>
    </lineage>
</organism>
<dbReference type="Gene3D" id="3.40.50.150">
    <property type="entry name" value="Vaccinia Virus protein VP39"/>
    <property type="match status" value="1"/>
</dbReference>
<gene>
    <name evidence="1" type="ORF">P8935_22040</name>
</gene>
<accession>A0AAU7DIT6</accession>
<keyword evidence="1" id="KW-0489">Methyltransferase</keyword>
<evidence type="ECO:0000313" key="1">
    <source>
        <dbReference type="EMBL" id="XBH17235.1"/>
    </source>
</evidence>
<proteinExistence type="predicted"/>
<protein>
    <submittedName>
        <fullName evidence="1">Class I SAM-dependent methyltransferase</fullName>
        <ecNumber evidence="1">2.1.1.-</ecNumber>
    </submittedName>
</protein>
<dbReference type="InterPro" id="IPR029063">
    <property type="entry name" value="SAM-dependent_MTases_sf"/>
</dbReference>
<dbReference type="GO" id="GO:0008168">
    <property type="term" value="F:methyltransferase activity"/>
    <property type="evidence" value="ECO:0007669"/>
    <property type="project" value="UniProtKB-KW"/>
</dbReference>
<dbReference type="RefSeq" id="WP_348262466.1">
    <property type="nucleotide sequence ID" value="NZ_CP121196.1"/>
</dbReference>
<dbReference type="AlphaFoldDB" id="A0AAU7DIT6"/>
<dbReference type="GO" id="GO:0032259">
    <property type="term" value="P:methylation"/>
    <property type="evidence" value="ECO:0007669"/>
    <property type="project" value="UniProtKB-KW"/>
</dbReference>
<dbReference type="Pfam" id="PF13578">
    <property type="entry name" value="Methyltransf_24"/>
    <property type="match status" value="1"/>
</dbReference>
<dbReference type="EC" id="2.1.1.-" evidence="1"/>
<name>A0AAU7DIT6_9BACT</name>
<reference evidence="1" key="1">
    <citation type="submission" date="2023-03" db="EMBL/GenBank/DDBJ databases">
        <title>Edaphobacter sp.</title>
        <authorList>
            <person name="Huber K.J."/>
            <person name="Papendorf J."/>
            <person name="Pilke C."/>
            <person name="Bunk B."/>
            <person name="Sproeer C."/>
            <person name="Pester M."/>
        </authorList>
    </citation>
    <scope>NUCLEOTIDE SEQUENCE</scope>
    <source>
        <strain evidence="1">DSM 110680</strain>
    </source>
</reference>
<sequence>MNTVQIPADLDAALDEAWAAAKDVPGFLLEQEARFLGTMAVCAPRKSVIVEIGSFKGKSTVLLGKLAQRYGIGPIVAIDPHTFHNVELAEHRSTPGATSFDAFQKNLETAGVASSIEVHRAFSSEVAASWSRPIGLLWIDGDHSYAGAKSDFDGFIPCVLPNGLVALHDALHEFSGPIRVFVEDMLRSDRFGAAGFVHSIAWSQFRPDDGANFRTQRATLERSARRLLPFVADEQTPHGPSKLLYKLNRSRVPRSLPSQQQWAALLGRP</sequence>
<keyword evidence="1" id="KW-0808">Transferase</keyword>
<dbReference type="SUPFAM" id="SSF53335">
    <property type="entry name" value="S-adenosyl-L-methionine-dependent methyltransferases"/>
    <property type="match status" value="1"/>
</dbReference>
<dbReference type="EMBL" id="CP121196">
    <property type="protein sequence ID" value="XBH17235.1"/>
    <property type="molecule type" value="Genomic_DNA"/>
</dbReference>